<dbReference type="PROSITE" id="PS50096">
    <property type="entry name" value="IQ"/>
    <property type="match status" value="1"/>
</dbReference>
<organism evidence="2">
    <name type="scientific">Phallusia mammillata</name>
    <dbReference type="NCBI Taxonomy" id="59560"/>
    <lineage>
        <taxon>Eukaryota</taxon>
        <taxon>Metazoa</taxon>
        <taxon>Chordata</taxon>
        <taxon>Tunicata</taxon>
        <taxon>Ascidiacea</taxon>
        <taxon>Phlebobranchia</taxon>
        <taxon>Ascidiidae</taxon>
        <taxon>Phallusia</taxon>
    </lineage>
</organism>
<dbReference type="AlphaFoldDB" id="A0A6F9DEL3"/>
<dbReference type="InterPro" id="IPR000048">
    <property type="entry name" value="IQ_motif_EF-hand-BS"/>
</dbReference>
<feature type="region of interest" description="Disordered" evidence="1">
    <location>
        <begin position="323"/>
        <end position="347"/>
    </location>
</feature>
<gene>
    <name evidence="2" type="primary">Iqcb1-001</name>
</gene>
<name>A0A6F9DEL3_9ASCI</name>
<dbReference type="GO" id="GO:0005516">
    <property type="term" value="F:calmodulin binding"/>
    <property type="evidence" value="ECO:0007669"/>
    <property type="project" value="InterPro"/>
</dbReference>
<accession>A0A6F9DEL3</accession>
<dbReference type="PANTHER" id="PTHR15673:SF2">
    <property type="entry name" value="IQ CALMODULIN-BINDING MOTIF-CONTAINING PROTEIN 1"/>
    <property type="match status" value="1"/>
</dbReference>
<feature type="region of interest" description="Disordered" evidence="1">
    <location>
        <begin position="426"/>
        <end position="455"/>
    </location>
</feature>
<dbReference type="InterPro" id="IPR028765">
    <property type="entry name" value="IQCB1"/>
</dbReference>
<dbReference type="Pfam" id="PF00612">
    <property type="entry name" value="IQ"/>
    <property type="match status" value="1"/>
</dbReference>
<protein>
    <submittedName>
        <fullName evidence="2">IQ calmodulin-binding motif-containing protein 1</fullName>
    </submittedName>
</protein>
<dbReference type="EMBL" id="LR786025">
    <property type="protein sequence ID" value="CAB3256641.1"/>
    <property type="molecule type" value="mRNA"/>
</dbReference>
<dbReference type="SMART" id="SM00015">
    <property type="entry name" value="IQ"/>
    <property type="match status" value="2"/>
</dbReference>
<dbReference type="GO" id="GO:0005929">
    <property type="term" value="C:cilium"/>
    <property type="evidence" value="ECO:0007669"/>
    <property type="project" value="TreeGrafter"/>
</dbReference>
<dbReference type="Gene3D" id="1.20.5.190">
    <property type="match status" value="1"/>
</dbReference>
<dbReference type="CDD" id="cd23767">
    <property type="entry name" value="IQCD"/>
    <property type="match status" value="1"/>
</dbReference>
<dbReference type="PANTHER" id="PTHR15673">
    <property type="entry name" value="IQ CALMODULIN-BINDING MOTIF CONTAINING PROTEIN 1"/>
    <property type="match status" value="1"/>
</dbReference>
<feature type="compositionally biased region" description="Basic and acidic residues" evidence="1">
    <location>
        <begin position="335"/>
        <end position="347"/>
    </location>
</feature>
<reference evidence="2" key="1">
    <citation type="submission" date="2020-04" db="EMBL/GenBank/DDBJ databases">
        <authorList>
            <person name="Neveu A P."/>
        </authorList>
    </citation>
    <scope>NUCLEOTIDE SEQUENCE</scope>
    <source>
        <tissue evidence="2">Whole embryo</tissue>
    </source>
</reference>
<evidence type="ECO:0000313" key="2">
    <source>
        <dbReference type="EMBL" id="CAB3256641.1"/>
    </source>
</evidence>
<dbReference type="GO" id="GO:0060271">
    <property type="term" value="P:cilium assembly"/>
    <property type="evidence" value="ECO:0007669"/>
    <property type="project" value="InterPro"/>
</dbReference>
<proteinExistence type="evidence at transcript level"/>
<evidence type="ECO:0000256" key="1">
    <source>
        <dbReference type="SAM" id="MobiDB-lite"/>
    </source>
</evidence>
<sequence length="583" mass="67147">MGDSEDNSEVVRIAGEVSDAEDSKIPNLLLQLKELLDQYPEDSKGLRVVRRTIWKYDLLSWCAICLSYDYAKIKGGLQTAATIANVLCDCCCFIDVTESQEFSQSTLPAAVQSCLKLLRQFQQHIVDSIKPPSTQLKPDAQLAGEIFSQLRQLISTHPHLCTSMLNSKDLLRLMMEDDLGKDFVLNTISLIRRAIRVNKHSIQQITKTNMQLLLDELVYKLTASSDDDLAHASTSLIITLTESHHPILNILVTRFKGLKAVLGRWSDHGFDRDLELLMSLLETGSVENVLISKQKKAANTIWAYYIGWKTRTRMNKLKQSLPKLQQSFRRKRSERKSEEEQRKWEEQEKVEMKLERKRSFRKSKEKHLHALEILPADQINQHIRAQEREAATRIQAHWRAHMQRKVFIEEKRQKKKSVAAVVIQRAYRNSSKRDTSRSKPTPPPPALEVRSKISEERREELKTKIEHWQAIHKRIGVSHEVASANHKRAQEMLLEYRCRELKGNSGKQKVDVVLARIHTQLQTLNDLPSLDAASRADIANLSCNAQVTQNAALMEHNKQLRFVDLPWWKRLGDNADDVTWDGW</sequence>